<reference evidence="6 7" key="1">
    <citation type="journal article" date="2013" name="Proc. Natl. Acad. Sci. U.S.A.">
        <title>Genome of an arbuscular mycorrhizal fungus provides insight into the oldest plant symbiosis.</title>
        <authorList>
            <person name="Tisserant E."/>
            <person name="Malbreil M."/>
            <person name="Kuo A."/>
            <person name="Kohler A."/>
            <person name="Symeonidi A."/>
            <person name="Balestrini R."/>
            <person name="Charron P."/>
            <person name="Duensing N."/>
            <person name="Frei Dit Frey N."/>
            <person name="Gianinazzi-Pearson V."/>
            <person name="Gilbert L.B."/>
            <person name="Handa Y."/>
            <person name="Herr J.R."/>
            <person name="Hijri M."/>
            <person name="Koul R."/>
            <person name="Kawaguchi M."/>
            <person name="Krajinski F."/>
            <person name="Lammers P.J."/>
            <person name="Masclaux F.G."/>
            <person name="Murat C."/>
            <person name="Morin E."/>
            <person name="Ndikumana S."/>
            <person name="Pagni M."/>
            <person name="Petitpierre D."/>
            <person name="Requena N."/>
            <person name="Rosikiewicz P."/>
            <person name="Riley R."/>
            <person name="Saito K."/>
            <person name="San Clemente H."/>
            <person name="Shapiro H."/>
            <person name="van Tuinen D."/>
            <person name="Becard G."/>
            <person name="Bonfante P."/>
            <person name="Paszkowski U."/>
            <person name="Shachar-Hill Y.Y."/>
            <person name="Tuskan G.A."/>
            <person name="Young P.W."/>
            <person name="Sanders I.R."/>
            <person name="Henrissat B."/>
            <person name="Rensing S.A."/>
            <person name="Grigoriev I.V."/>
            <person name="Corradi N."/>
            <person name="Roux C."/>
            <person name="Martin F."/>
        </authorList>
    </citation>
    <scope>NUCLEOTIDE SEQUENCE [LARGE SCALE GENOMIC DNA]</scope>
    <source>
        <strain evidence="6 7">DAOM 197198</strain>
    </source>
</reference>
<keyword evidence="3" id="KW-0418">Kinase</keyword>
<evidence type="ECO:0000256" key="1">
    <source>
        <dbReference type="ARBA" id="ARBA00022679"/>
    </source>
</evidence>
<dbReference type="InterPro" id="IPR000719">
    <property type="entry name" value="Prot_kinase_dom"/>
</dbReference>
<keyword evidence="2" id="KW-0547">Nucleotide-binding</keyword>
<dbReference type="GO" id="GO:0005737">
    <property type="term" value="C:cytoplasm"/>
    <property type="evidence" value="ECO:0007669"/>
    <property type="project" value="TreeGrafter"/>
</dbReference>
<dbReference type="PROSITE" id="PS50011">
    <property type="entry name" value="PROTEIN_KINASE_DOM"/>
    <property type="match status" value="1"/>
</dbReference>
<evidence type="ECO:0000313" key="7">
    <source>
        <dbReference type="Proteomes" id="UP000018888"/>
    </source>
</evidence>
<evidence type="ECO:0000256" key="4">
    <source>
        <dbReference type="ARBA" id="ARBA00022840"/>
    </source>
</evidence>
<evidence type="ECO:0000259" key="5">
    <source>
        <dbReference type="PROSITE" id="PS50011"/>
    </source>
</evidence>
<comment type="caution">
    <text evidence="6">The sequence shown here is derived from an EMBL/GenBank/DDBJ whole genome shotgun (WGS) entry which is preliminary data.</text>
</comment>
<keyword evidence="4" id="KW-0067">ATP-binding</keyword>
<dbReference type="PANTHER" id="PTHR44329:SF288">
    <property type="entry name" value="MITOGEN-ACTIVATED PROTEIN KINASE KINASE KINASE 20"/>
    <property type="match status" value="1"/>
</dbReference>
<dbReference type="Gene3D" id="1.10.510.10">
    <property type="entry name" value="Transferase(Phosphotransferase) domain 1"/>
    <property type="match status" value="1"/>
</dbReference>
<accession>A0A2P4PSM4</accession>
<evidence type="ECO:0000256" key="3">
    <source>
        <dbReference type="ARBA" id="ARBA00022777"/>
    </source>
</evidence>
<dbReference type="EMBL" id="AUPC02000153">
    <property type="protein sequence ID" value="POG68386.1"/>
    <property type="molecule type" value="Genomic_DNA"/>
</dbReference>
<feature type="domain" description="Protein kinase" evidence="5">
    <location>
        <begin position="1"/>
        <end position="140"/>
    </location>
</feature>
<keyword evidence="7" id="KW-1185">Reference proteome</keyword>
<evidence type="ECO:0000256" key="2">
    <source>
        <dbReference type="ARBA" id="ARBA00022741"/>
    </source>
</evidence>
<evidence type="ECO:0000313" key="6">
    <source>
        <dbReference type="EMBL" id="POG68386.1"/>
    </source>
</evidence>
<dbReference type="Proteomes" id="UP000018888">
    <property type="component" value="Unassembled WGS sequence"/>
</dbReference>
<proteinExistence type="predicted"/>
<sequence>MAKVYFNKFITLKEIVKEIIEVNFCKNITHFYGTIRVMEYADSGTLSVQLTWKDKINMAFQLAHVVLSLHDEGIVHRDLHSNILMLSHQKNIKLANLGSSRMIVECPHGYFPIVWVYYYGKYLVDIPRFIQNQETFVLKL</sequence>
<gene>
    <name evidence="6" type="ORF">GLOIN_2v1637013</name>
</gene>
<dbReference type="GO" id="GO:0004674">
    <property type="term" value="F:protein serine/threonine kinase activity"/>
    <property type="evidence" value="ECO:0007669"/>
    <property type="project" value="TreeGrafter"/>
</dbReference>
<dbReference type="VEuPathDB" id="FungiDB:RhiirFUN_022134"/>
<keyword evidence="1" id="KW-0808">Transferase</keyword>
<dbReference type="PANTHER" id="PTHR44329">
    <property type="entry name" value="SERINE/THREONINE-PROTEIN KINASE TNNI3K-RELATED"/>
    <property type="match status" value="1"/>
</dbReference>
<dbReference type="InterPro" id="IPR051681">
    <property type="entry name" value="Ser/Thr_Kinases-Pseudokinases"/>
</dbReference>
<dbReference type="InterPro" id="IPR011009">
    <property type="entry name" value="Kinase-like_dom_sf"/>
</dbReference>
<dbReference type="SUPFAM" id="SSF56112">
    <property type="entry name" value="Protein kinase-like (PK-like)"/>
    <property type="match status" value="1"/>
</dbReference>
<organism evidence="6 7">
    <name type="scientific">Rhizophagus irregularis (strain DAOM 181602 / DAOM 197198 / MUCL 43194)</name>
    <name type="common">Arbuscular mycorrhizal fungus</name>
    <name type="synonym">Glomus intraradices</name>
    <dbReference type="NCBI Taxonomy" id="747089"/>
    <lineage>
        <taxon>Eukaryota</taxon>
        <taxon>Fungi</taxon>
        <taxon>Fungi incertae sedis</taxon>
        <taxon>Mucoromycota</taxon>
        <taxon>Glomeromycotina</taxon>
        <taxon>Glomeromycetes</taxon>
        <taxon>Glomerales</taxon>
        <taxon>Glomeraceae</taxon>
        <taxon>Rhizophagus</taxon>
    </lineage>
</organism>
<dbReference type="Pfam" id="PF07714">
    <property type="entry name" value="PK_Tyr_Ser-Thr"/>
    <property type="match status" value="1"/>
</dbReference>
<dbReference type="InterPro" id="IPR001245">
    <property type="entry name" value="Ser-Thr/Tyr_kinase_cat_dom"/>
</dbReference>
<reference evidence="6 7" key="2">
    <citation type="journal article" date="2018" name="New Phytol.">
        <title>High intraspecific genome diversity in the model arbuscular mycorrhizal symbiont Rhizophagus irregularis.</title>
        <authorList>
            <person name="Chen E.C.H."/>
            <person name="Morin E."/>
            <person name="Beaudet D."/>
            <person name="Noel J."/>
            <person name="Yildirir G."/>
            <person name="Ndikumana S."/>
            <person name="Charron P."/>
            <person name="St-Onge C."/>
            <person name="Giorgi J."/>
            <person name="Kruger M."/>
            <person name="Marton T."/>
            <person name="Ropars J."/>
            <person name="Grigoriev I.V."/>
            <person name="Hainaut M."/>
            <person name="Henrissat B."/>
            <person name="Roux C."/>
            <person name="Martin F."/>
            <person name="Corradi N."/>
        </authorList>
    </citation>
    <scope>NUCLEOTIDE SEQUENCE [LARGE SCALE GENOMIC DNA]</scope>
    <source>
        <strain evidence="6 7">DAOM 197198</strain>
    </source>
</reference>
<dbReference type="GO" id="GO:0005524">
    <property type="term" value="F:ATP binding"/>
    <property type="evidence" value="ECO:0007669"/>
    <property type="project" value="UniProtKB-KW"/>
</dbReference>
<name>A0A2P4PSM4_RHIID</name>
<dbReference type="AlphaFoldDB" id="A0A2P4PSM4"/>
<protein>
    <recommendedName>
        <fullName evidence="5">Protein kinase domain-containing protein</fullName>
    </recommendedName>
</protein>